<evidence type="ECO:0000313" key="3">
    <source>
        <dbReference type="EMBL" id="EFE29210.1"/>
    </source>
</evidence>
<evidence type="ECO:0000256" key="2">
    <source>
        <dbReference type="SAM" id="Phobius"/>
    </source>
</evidence>
<accession>D4B631</accession>
<keyword evidence="2" id="KW-0812">Transmembrane</keyword>
<dbReference type="HOGENOM" id="CLU_075221_0_0_1"/>
<keyword evidence="2" id="KW-1133">Transmembrane helix</keyword>
<dbReference type="eggNOG" id="ENOG502T5J3">
    <property type="taxonomic scope" value="Eukaryota"/>
</dbReference>
<keyword evidence="2" id="KW-0472">Membrane</keyword>
<reference evidence="4" key="1">
    <citation type="journal article" date="2011" name="Genome Biol.">
        <title>Comparative and functional genomics provide insights into the pathogenicity of dermatophytic fungi.</title>
        <authorList>
            <person name="Burmester A."/>
            <person name="Shelest E."/>
            <person name="Gloeckner G."/>
            <person name="Heddergott C."/>
            <person name="Schindler S."/>
            <person name="Staib P."/>
            <person name="Heidel A."/>
            <person name="Felder M."/>
            <person name="Petzold A."/>
            <person name="Szafranski K."/>
            <person name="Feuermann M."/>
            <person name="Pedruzzi I."/>
            <person name="Priebe S."/>
            <person name="Groth M."/>
            <person name="Winkler R."/>
            <person name="Li W."/>
            <person name="Kniemeyer O."/>
            <person name="Schroeckh V."/>
            <person name="Hertweck C."/>
            <person name="Hube B."/>
            <person name="White T.C."/>
            <person name="Platzer M."/>
            <person name="Guthke R."/>
            <person name="Heitman J."/>
            <person name="Woestemeyer J."/>
            <person name="Zipfel P.F."/>
            <person name="Monod M."/>
            <person name="Brakhage A.A."/>
        </authorList>
    </citation>
    <scope>NUCLEOTIDE SEQUENCE [LARGE SCALE GENOMIC DNA]</scope>
    <source>
        <strain evidence="4">ATCC MYA-4681 / CBS 112371</strain>
    </source>
</reference>
<gene>
    <name evidence="3" type="ORF">ARB_03938</name>
</gene>
<dbReference type="GeneID" id="9525200"/>
<dbReference type="RefSeq" id="XP_003009855.1">
    <property type="nucleotide sequence ID" value="XM_003009809.1"/>
</dbReference>
<dbReference type="KEGG" id="abe:ARB_03938"/>
<feature type="region of interest" description="Disordered" evidence="1">
    <location>
        <begin position="302"/>
        <end position="321"/>
    </location>
</feature>
<evidence type="ECO:0000313" key="4">
    <source>
        <dbReference type="Proteomes" id="UP000008866"/>
    </source>
</evidence>
<dbReference type="OMA" id="MGCEEWE"/>
<evidence type="ECO:0000256" key="1">
    <source>
        <dbReference type="SAM" id="MobiDB-lite"/>
    </source>
</evidence>
<proteinExistence type="predicted"/>
<comment type="caution">
    <text evidence="3">The sequence shown here is derived from an EMBL/GenBank/DDBJ whole genome shotgun (WGS) entry which is preliminary data.</text>
</comment>
<organism evidence="3 4">
    <name type="scientific">Arthroderma benhamiae (strain ATCC MYA-4681 / CBS 112371)</name>
    <name type="common">Trichophyton mentagrophytes</name>
    <dbReference type="NCBI Taxonomy" id="663331"/>
    <lineage>
        <taxon>Eukaryota</taxon>
        <taxon>Fungi</taxon>
        <taxon>Dikarya</taxon>
        <taxon>Ascomycota</taxon>
        <taxon>Pezizomycotina</taxon>
        <taxon>Eurotiomycetes</taxon>
        <taxon>Eurotiomycetidae</taxon>
        <taxon>Onygenales</taxon>
        <taxon>Arthrodermataceae</taxon>
        <taxon>Trichophyton</taxon>
    </lineage>
</organism>
<sequence length="321" mass="36494">SHGRGSYINPLHFVLLLLSLFVLYTFPYSLSILHTTKIHSLRPLDTSTMSRLIIRVNPDFLIDGGPETSDPIQAVVRPLSHPVFSSTKIRLFGPLGATIPLREFLATPDEGAASITVTSEQRIMQPWLPDPRCTTYYTPYLPRDLTEPQFKVMVQFHRFARGENVLPNQLSPRAIRYILSANNNLPDPYSRFNRRTRHWVYTGWTRAHFLAFFSIYRSVILSSTVDGSGILELRSLGEWLYAAPPEAMGCEEWERLIMEIGGLENILTDEERWDACHTIGVEAAGRADEVDDDDTVPVMRARKKERKRGQKDRLAALLRGG</sequence>
<feature type="transmembrane region" description="Helical" evidence="2">
    <location>
        <begin position="12"/>
        <end position="33"/>
    </location>
</feature>
<dbReference type="Proteomes" id="UP000008866">
    <property type="component" value="Unassembled WGS sequence"/>
</dbReference>
<dbReference type="AlphaFoldDB" id="D4B631"/>
<protein>
    <submittedName>
        <fullName evidence="3">Uncharacterized protein</fullName>
    </submittedName>
</protein>
<keyword evidence="4" id="KW-1185">Reference proteome</keyword>
<feature type="non-terminal residue" evidence="3">
    <location>
        <position position="1"/>
    </location>
</feature>
<dbReference type="EMBL" id="ABSU01000058">
    <property type="protein sequence ID" value="EFE29210.1"/>
    <property type="molecule type" value="Genomic_DNA"/>
</dbReference>
<name>D4B631_ARTBC</name>